<feature type="compositionally biased region" description="Low complexity" evidence="1">
    <location>
        <begin position="140"/>
        <end position="170"/>
    </location>
</feature>
<feature type="region of interest" description="Disordered" evidence="1">
    <location>
        <begin position="196"/>
        <end position="215"/>
    </location>
</feature>
<dbReference type="AlphaFoldDB" id="A0A139IGX3"/>
<protein>
    <recommendedName>
        <fullName evidence="4">BZIP domain-containing protein</fullName>
    </recommendedName>
</protein>
<dbReference type="PANTHER" id="PTHR42070:SF1">
    <property type="entry name" value="FILAMENT ASSOCIATED PROTEIN, PUTATIVE (AFU_ORTHOLOGUE AFUA_8G06630)-RELATED"/>
    <property type="match status" value="1"/>
</dbReference>
<evidence type="ECO:0000313" key="2">
    <source>
        <dbReference type="EMBL" id="KXT13865.1"/>
    </source>
</evidence>
<dbReference type="PANTHER" id="PTHR42070">
    <property type="entry name" value="FILAMENT ASSOCIATED PROTEIN, PUTATIVE (AFU_ORTHOLOGUE AFUA_8G06630)-RELATED"/>
    <property type="match status" value="1"/>
</dbReference>
<reference evidence="2 3" key="1">
    <citation type="submission" date="2015-07" db="EMBL/GenBank/DDBJ databases">
        <title>Comparative genomics of the Sigatoka disease complex on banana suggests a link between parallel evolutionary changes in Pseudocercospora fijiensis and Pseudocercospora eumusae and increased virulence on the banana host.</title>
        <authorList>
            <person name="Chang T.-C."/>
            <person name="Salvucci A."/>
            <person name="Crous P.W."/>
            <person name="Stergiopoulos I."/>
        </authorList>
    </citation>
    <scope>NUCLEOTIDE SEQUENCE [LARGE SCALE GENOMIC DNA]</scope>
    <source>
        <strain evidence="2 3">CBS 116634</strain>
    </source>
</reference>
<comment type="caution">
    <text evidence="2">The sequence shown here is derived from an EMBL/GenBank/DDBJ whole genome shotgun (WGS) entry which is preliminary data.</text>
</comment>
<dbReference type="OrthoDB" id="4505928at2759"/>
<feature type="region of interest" description="Disordered" evidence="1">
    <location>
        <begin position="123"/>
        <end position="177"/>
    </location>
</feature>
<keyword evidence="3" id="KW-1185">Reference proteome</keyword>
<dbReference type="Proteomes" id="UP000073492">
    <property type="component" value="Unassembled WGS sequence"/>
</dbReference>
<name>A0A139IGX3_9PEZI</name>
<dbReference type="CDD" id="cd14688">
    <property type="entry name" value="bZIP_YAP"/>
    <property type="match status" value="1"/>
</dbReference>
<evidence type="ECO:0008006" key="4">
    <source>
        <dbReference type="Google" id="ProtNLM"/>
    </source>
</evidence>
<gene>
    <name evidence="2" type="ORF">AC579_6903</name>
</gene>
<evidence type="ECO:0000256" key="1">
    <source>
        <dbReference type="SAM" id="MobiDB-lite"/>
    </source>
</evidence>
<proteinExistence type="predicted"/>
<feature type="compositionally biased region" description="Polar residues" evidence="1">
    <location>
        <begin position="205"/>
        <end position="215"/>
    </location>
</feature>
<sequence>MGSFADLLYVLIQPHPPPVRDESQSCVLTDTVPSFCRTSDLARIRDNQRRSRARRKEYLQELETKWRRCEQVGIEASAEIQAAARKVVDENKRLRALLVRHGISPDPEINHVSPASATLNSMLNSKRSCGGGTGGCAPKQQQQQQQQRNSASTSSSPSSPSPWTQQQRSPITTSNNSNTWFQLPTLMPSFAPVASSASVGSYGATNSTSPANWSTLSDPAYYDHYDLPPTRQNDASSCRDVADAIRYIRPGVGGELESEMGCQDGNDCEIPTTRAFDLMDRFSSEDMRQ</sequence>
<organism evidence="2 3">
    <name type="scientific">Pseudocercospora musae</name>
    <dbReference type="NCBI Taxonomy" id="113226"/>
    <lineage>
        <taxon>Eukaryota</taxon>
        <taxon>Fungi</taxon>
        <taxon>Dikarya</taxon>
        <taxon>Ascomycota</taxon>
        <taxon>Pezizomycotina</taxon>
        <taxon>Dothideomycetes</taxon>
        <taxon>Dothideomycetidae</taxon>
        <taxon>Mycosphaerellales</taxon>
        <taxon>Mycosphaerellaceae</taxon>
        <taxon>Pseudocercospora</taxon>
    </lineage>
</organism>
<evidence type="ECO:0000313" key="3">
    <source>
        <dbReference type="Proteomes" id="UP000073492"/>
    </source>
</evidence>
<dbReference type="STRING" id="113226.A0A139IGX3"/>
<accession>A0A139IGX3</accession>
<dbReference type="EMBL" id="LFZO01000102">
    <property type="protein sequence ID" value="KXT13865.1"/>
    <property type="molecule type" value="Genomic_DNA"/>
</dbReference>